<evidence type="ECO:0000256" key="4">
    <source>
        <dbReference type="ARBA" id="ARBA00023015"/>
    </source>
</evidence>
<comment type="similarity">
    <text evidence="6">Belongs to the NusA family.</text>
</comment>
<keyword evidence="3 7" id="KW-0694">RNA-binding</keyword>
<feature type="domain" description="KH type-2" evidence="8">
    <location>
        <begin position="31"/>
        <end position="77"/>
    </location>
</feature>
<keyword evidence="5 6" id="KW-0804">Transcription</keyword>
<protein>
    <recommendedName>
        <fullName evidence="6">Probable transcription termination protein NusA</fullName>
    </recommendedName>
</protein>
<keyword evidence="1 6" id="KW-0806">Transcription termination</keyword>
<dbReference type="AlphaFoldDB" id="A0A3N6NQ12"/>
<evidence type="ECO:0000256" key="3">
    <source>
        <dbReference type="ARBA" id="ARBA00022884"/>
    </source>
</evidence>
<comment type="caution">
    <text evidence="10">The sequence shown here is derived from an EMBL/GenBank/DDBJ whole genome shotgun (WGS) entry which is preliminary data.</text>
</comment>
<evidence type="ECO:0000259" key="9">
    <source>
        <dbReference type="Pfam" id="PF26594"/>
    </source>
</evidence>
<evidence type="ECO:0000313" key="11">
    <source>
        <dbReference type="Proteomes" id="UP000281431"/>
    </source>
</evidence>
<dbReference type="EMBL" id="REFZ01000003">
    <property type="protein sequence ID" value="RQH01853.1"/>
    <property type="molecule type" value="Genomic_DNA"/>
</dbReference>
<dbReference type="NCBIfam" id="TIGR01952">
    <property type="entry name" value="nusA_arch"/>
    <property type="match status" value="1"/>
</dbReference>
<organism evidence="10 11">
    <name type="scientific">Natrarchaeobius chitinivorans</name>
    <dbReference type="NCBI Taxonomy" id="1679083"/>
    <lineage>
        <taxon>Archaea</taxon>
        <taxon>Methanobacteriati</taxon>
        <taxon>Methanobacteriota</taxon>
        <taxon>Stenosarchaea group</taxon>
        <taxon>Halobacteria</taxon>
        <taxon>Halobacteriales</taxon>
        <taxon>Natrialbaceae</taxon>
        <taxon>Natrarchaeobius</taxon>
    </lineage>
</organism>
<dbReference type="PANTHER" id="PTHR22648:SF0">
    <property type="entry name" value="TRANSCRIPTION TERMINATION_ANTITERMINATION PROTEIN NUSA"/>
    <property type="match status" value="1"/>
</dbReference>
<dbReference type="InterPro" id="IPR004044">
    <property type="entry name" value="KH_dom_type_2"/>
</dbReference>
<dbReference type="GO" id="GO:0031564">
    <property type="term" value="P:transcription antitermination"/>
    <property type="evidence" value="ECO:0007669"/>
    <property type="project" value="InterPro"/>
</dbReference>
<dbReference type="Proteomes" id="UP000281431">
    <property type="component" value="Unassembled WGS sequence"/>
</dbReference>
<keyword evidence="2 6" id="KW-0963">Cytoplasm</keyword>
<sequence length="147" mass="15860">MALSLDDDARRYLALFEDVTGADGVDCLHEEPPSDADVDERLIVVVSSGQMGEAIGPGGRTIKRYEERVDAPVRLVENADDPAEFVANALAPAAVYNVTLSENEDTVAYVEVANEDRGVAIGTNGRTIDSARTLADRHFDIDDVQLI</sequence>
<name>A0A3N6NQ12_NATCH</name>
<reference evidence="10 11" key="1">
    <citation type="submission" date="2018-10" db="EMBL/GenBank/DDBJ databases">
        <title>Natrarchaeobius chitinivorans gen. nov., sp. nov., and Natrarchaeobius haloalkaliphilus sp. nov., alkaliphilic, chitin-utilizing haloarchaea from hypersaline alkaline lakes.</title>
        <authorList>
            <person name="Sorokin D.Y."/>
            <person name="Elcheninov A.G."/>
            <person name="Kostrikina N.A."/>
            <person name="Bale N.J."/>
            <person name="Sinninghe Damste J.S."/>
            <person name="Khijniak T.V."/>
            <person name="Kublanov I.V."/>
            <person name="Toshchakov S.V."/>
        </authorList>
    </citation>
    <scope>NUCLEOTIDE SEQUENCE [LARGE SCALE GENOMIC DNA]</scope>
    <source>
        <strain evidence="10 11">AArcht7</strain>
    </source>
</reference>
<keyword evidence="4 6" id="KW-0805">Transcription regulation</keyword>
<dbReference type="InterPro" id="IPR058582">
    <property type="entry name" value="KH_NusA_2nd"/>
</dbReference>
<dbReference type="PANTHER" id="PTHR22648">
    <property type="entry name" value="TRANSCRIPTION TERMINATION FACTOR NUSA"/>
    <property type="match status" value="1"/>
</dbReference>
<feature type="domain" description="NusA-like second KH" evidence="9">
    <location>
        <begin position="82"/>
        <end position="144"/>
    </location>
</feature>
<dbReference type="Pfam" id="PF26594">
    <property type="entry name" value="KH_NusA_2nd"/>
    <property type="match status" value="1"/>
</dbReference>
<evidence type="ECO:0000256" key="6">
    <source>
        <dbReference type="HAMAP-Rule" id="MF_00945"/>
    </source>
</evidence>
<dbReference type="CDD" id="cd22531">
    <property type="entry name" value="KH-II_NusA_arch_rpt2"/>
    <property type="match status" value="1"/>
</dbReference>
<keyword evidence="11" id="KW-1185">Reference proteome</keyword>
<dbReference type="InterPro" id="IPR030842">
    <property type="entry name" value="TF_NusA_bacterial"/>
</dbReference>
<dbReference type="InterPro" id="IPR015946">
    <property type="entry name" value="KH_dom-like_a/b"/>
</dbReference>
<evidence type="ECO:0000256" key="2">
    <source>
        <dbReference type="ARBA" id="ARBA00022490"/>
    </source>
</evidence>
<dbReference type="GO" id="GO:0005829">
    <property type="term" value="C:cytosol"/>
    <property type="evidence" value="ECO:0007669"/>
    <property type="project" value="TreeGrafter"/>
</dbReference>
<comment type="function">
    <text evidence="6">Participates in transcription termination.</text>
</comment>
<comment type="subcellular location">
    <subcellularLocation>
        <location evidence="6">Cytoplasm</location>
    </subcellularLocation>
</comment>
<dbReference type="OrthoDB" id="4116at2157"/>
<dbReference type="HAMAP" id="MF_00945_A">
    <property type="entry name" value="NusA_A"/>
    <property type="match status" value="1"/>
</dbReference>
<evidence type="ECO:0000313" key="10">
    <source>
        <dbReference type="EMBL" id="RQH01853.1"/>
    </source>
</evidence>
<dbReference type="GO" id="GO:0006353">
    <property type="term" value="P:DNA-templated transcription termination"/>
    <property type="evidence" value="ECO:0007669"/>
    <property type="project" value="UniProtKB-UniRule"/>
</dbReference>
<dbReference type="InterPro" id="IPR009019">
    <property type="entry name" value="KH_sf_prok-type"/>
</dbReference>
<gene>
    <name evidence="6" type="primary">nusA</name>
    <name evidence="10" type="ORF">EA472_05960</name>
</gene>
<evidence type="ECO:0000256" key="5">
    <source>
        <dbReference type="ARBA" id="ARBA00023163"/>
    </source>
</evidence>
<accession>A0A3N6NQ12</accession>
<evidence type="ECO:0000259" key="8">
    <source>
        <dbReference type="Pfam" id="PF07650"/>
    </source>
</evidence>
<proteinExistence type="inferred from homology"/>
<dbReference type="Pfam" id="PF07650">
    <property type="entry name" value="KH_2"/>
    <property type="match status" value="1"/>
</dbReference>
<dbReference type="SUPFAM" id="SSF54814">
    <property type="entry name" value="Prokaryotic type KH domain (KH-domain type II)"/>
    <property type="match status" value="2"/>
</dbReference>
<dbReference type="InterPro" id="IPR010212">
    <property type="entry name" value="NusA_arc"/>
</dbReference>
<dbReference type="GO" id="GO:0003723">
    <property type="term" value="F:RNA binding"/>
    <property type="evidence" value="ECO:0007669"/>
    <property type="project" value="UniProtKB-UniRule"/>
</dbReference>
<evidence type="ECO:0000256" key="1">
    <source>
        <dbReference type="ARBA" id="ARBA00022472"/>
    </source>
</evidence>
<dbReference type="Gene3D" id="3.30.300.20">
    <property type="match status" value="2"/>
</dbReference>
<dbReference type="PROSITE" id="PS50084">
    <property type="entry name" value="KH_TYPE_1"/>
    <property type="match status" value="1"/>
</dbReference>
<evidence type="ECO:0000256" key="7">
    <source>
        <dbReference type="PROSITE-ProRule" id="PRU00117"/>
    </source>
</evidence>